<name>A0A1D8ARE3_9BACT</name>
<accession>A0A1D8ARE3</accession>
<dbReference type="InterPro" id="IPR002942">
    <property type="entry name" value="S4_RNA-bd"/>
</dbReference>
<dbReference type="InterPro" id="IPR025708">
    <property type="entry name" value="HSP15"/>
</dbReference>
<evidence type="ECO:0000313" key="7">
    <source>
        <dbReference type="EMBL" id="AOS43468.1"/>
    </source>
</evidence>
<dbReference type="GO" id="GO:0034605">
    <property type="term" value="P:cellular response to heat"/>
    <property type="evidence" value="ECO:0007669"/>
    <property type="project" value="InterPro"/>
</dbReference>
<dbReference type="PIRSF" id="PIRSF016821">
    <property type="entry name" value="HSP15"/>
    <property type="match status" value="1"/>
</dbReference>
<evidence type="ECO:0000256" key="3">
    <source>
        <dbReference type="ARBA" id="ARBA00023125"/>
    </source>
</evidence>
<dbReference type="PATRIC" id="fig|1838286.3.peg.520"/>
<evidence type="ECO:0000256" key="2">
    <source>
        <dbReference type="ARBA" id="ARBA00022884"/>
    </source>
</evidence>
<feature type="domain" description="RNA-binding S4" evidence="6">
    <location>
        <begin position="5"/>
        <end position="50"/>
    </location>
</feature>
<keyword evidence="7" id="KW-0346">Stress response</keyword>
<dbReference type="Pfam" id="PF01479">
    <property type="entry name" value="S4"/>
    <property type="match status" value="1"/>
</dbReference>
<feature type="region of interest" description="Disordered" evidence="5">
    <location>
        <begin position="102"/>
        <end position="125"/>
    </location>
</feature>
<reference evidence="7 8" key="1">
    <citation type="submission" date="2016-06" db="EMBL/GenBank/DDBJ databases">
        <title>Three novel species with peptidoglycan cell walls form the new genus Lacunisphaera gen. nov. in the family Opitutaceae of the verrucomicrobial subdivision 4.</title>
        <authorList>
            <person name="Rast P."/>
            <person name="Gloeckner I."/>
            <person name="Jogler M."/>
            <person name="Boedeker C."/>
            <person name="Jeske O."/>
            <person name="Wiegand S."/>
            <person name="Reinhardt R."/>
            <person name="Schumann P."/>
            <person name="Rohde M."/>
            <person name="Spring S."/>
            <person name="Gloeckner F.O."/>
            <person name="Jogler C."/>
        </authorList>
    </citation>
    <scope>NUCLEOTIDE SEQUENCE [LARGE SCALE GENOMIC DNA]</scope>
    <source>
        <strain evidence="7 8">IG16b</strain>
    </source>
</reference>
<feature type="compositionally biased region" description="Basic and acidic residues" evidence="5">
    <location>
        <begin position="102"/>
        <end position="119"/>
    </location>
</feature>
<keyword evidence="2 4" id="KW-0694">RNA-binding</keyword>
<dbReference type="GO" id="GO:0003677">
    <property type="term" value="F:DNA binding"/>
    <property type="evidence" value="ECO:0007669"/>
    <property type="project" value="UniProtKB-KW"/>
</dbReference>
<dbReference type="SUPFAM" id="SSF55174">
    <property type="entry name" value="Alpha-L RNA-binding motif"/>
    <property type="match status" value="1"/>
</dbReference>
<evidence type="ECO:0000256" key="4">
    <source>
        <dbReference type="PROSITE-ProRule" id="PRU00182"/>
    </source>
</evidence>
<keyword evidence="3" id="KW-0238">DNA-binding</keyword>
<sequence>MDDPRLDKWLWCVRVYKTRPEATAACRAGKVFLGELEAKPGRDLHVGEVVTVRLGALTRTLQVVAHPKSRVAAKLLPAFMADLTPPAEYERAKQAGIEHLLARQRGEGRPTKKDRRDMGRLFGYE</sequence>
<dbReference type="RefSeq" id="WP_069960817.1">
    <property type="nucleotide sequence ID" value="NZ_CP016094.1"/>
</dbReference>
<evidence type="ECO:0000259" key="6">
    <source>
        <dbReference type="Pfam" id="PF01479"/>
    </source>
</evidence>
<dbReference type="AlphaFoldDB" id="A0A1D8ARE3"/>
<dbReference type="Proteomes" id="UP000095228">
    <property type="component" value="Chromosome"/>
</dbReference>
<evidence type="ECO:0000256" key="1">
    <source>
        <dbReference type="ARBA" id="ARBA00008396"/>
    </source>
</evidence>
<dbReference type="GO" id="GO:0043023">
    <property type="term" value="F:ribosomal large subunit binding"/>
    <property type="evidence" value="ECO:0007669"/>
    <property type="project" value="InterPro"/>
</dbReference>
<dbReference type="OrthoDB" id="9797176at2"/>
<evidence type="ECO:0000256" key="5">
    <source>
        <dbReference type="SAM" id="MobiDB-lite"/>
    </source>
</evidence>
<dbReference type="GO" id="GO:0003727">
    <property type="term" value="F:single-stranded RNA binding"/>
    <property type="evidence" value="ECO:0007669"/>
    <property type="project" value="InterPro"/>
</dbReference>
<gene>
    <name evidence="7" type="primary">hslR</name>
    <name evidence="7" type="ORF">Verru16b_00513</name>
</gene>
<dbReference type="EMBL" id="CP016094">
    <property type="protein sequence ID" value="AOS43468.1"/>
    <property type="molecule type" value="Genomic_DNA"/>
</dbReference>
<dbReference type="PROSITE" id="PS50889">
    <property type="entry name" value="S4"/>
    <property type="match status" value="1"/>
</dbReference>
<keyword evidence="8" id="KW-1185">Reference proteome</keyword>
<proteinExistence type="inferred from homology"/>
<dbReference type="STRING" id="1838286.Verru16b_00513"/>
<dbReference type="KEGG" id="obg:Verru16b_00513"/>
<protein>
    <submittedName>
        <fullName evidence="7">Heat shock protein 15</fullName>
    </submittedName>
</protein>
<dbReference type="CDD" id="cd00165">
    <property type="entry name" value="S4"/>
    <property type="match status" value="1"/>
</dbReference>
<organism evidence="7 8">
    <name type="scientific">Lacunisphaera limnophila</name>
    <dbReference type="NCBI Taxonomy" id="1838286"/>
    <lineage>
        <taxon>Bacteria</taxon>
        <taxon>Pseudomonadati</taxon>
        <taxon>Verrucomicrobiota</taxon>
        <taxon>Opitutia</taxon>
        <taxon>Opitutales</taxon>
        <taxon>Opitutaceae</taxon>
        <taxon>Lacunisphaera</taxon>
    </lineage>
</organism>
<dbReference type="InterPro" id="IPR036986">
    <property type="entry name" value="S4_RNA-bd_sf"/>
</dbReference>
<dbReference type="Gene3D" id="3.10.290.10">
    <property type="entry name" value="RNA-binding S4 domain"/>
    <property type="match status" value="1"/>
</dbReference>
<evidence type="ECO:0000313" key="8">
    <source>
        <dbReference type="Proteomes" id="UP000095228"/>
    </source>
</evidence>
<comment type="similarity">
    <text evidence="1">Belongs to the HSP15 family.</text>
</comment>